<proteinExistence type="predicted"/>
<feature type="chain" id="PRO_5035249099" evidence="1">
    <location>
        <begin position="22"/>
        <end position="194"/>
    </location>
</feature>
<organism evidence="3 4">
    <name type="scientific">Limoniibacter endophyticus</name>
    <dbReference type="NCBI Taxonomy" id="1565040"/>
    <lineage>
        <taxon>Bacteria</taxon>
        <taxon>Pseudomonadati</taxon>
        <taxon>Pseudomonadota</taxon>
        <taxon>Alphaproteobacteria</taxon>
        <taxon>Hyphomicrobiales</taxon>
        <taxon>Bartonellaceae</taxon>
        <taxon>Limoniibacter</taxon>
    </lineage>
</organism>
<accession>A0A8J3DK94</accession>
<feature type="domain" description="Transglycosylase SLT" evidence="2">
    <location>
        <begin position="7"/>
        <end position="190"/>
    </location>
</feature>
<dbReference type="InterPro" id="IPR045795">
    <property type="entry name" value="SLT_4"/>
</dbReference>
<gene>
    <name evidence="3" type="ORF">GCM10010136_34690</name>
</gene>
<comment type="caution">
    <text evidence="3">The sequence shown here is derived from an EMBL/GenBank/DDBJ whole genome shotgun (WGS) entry which is preliminary data.</text>
</comment>
<evidence type="ECO:0000313" key="3">
    <source>
        <dbReference type="EMBL" id="GHC81254.1"/>
    </source>
</evidence>
<evidence type="ECO:0000259" key="2">
    <source>
        <dbReference type="Pfam" id="PF19489"/>
    </source>
</evidence>
<sequence length="194" mass="21880">MRLRALLAVLLLSLLAGCATAPTQINNSCAIFAQRDGWINNWRRAAERAEREFGISVPILMATIYTESSFRPYARPPRTKLLGFIPWKRQSSAYGYSQALDGTWSEYQRSTGRFGARRTNFADAIHFIGWYHNKSSRVNGIARNDAYNLYLAYYAGQAGYARGAHRNNPTVQRAAKRATTISQRYAQQMAAGCR</sequence>
<reference evidence="3" key="2">
    <citation type="submission" date="2020-09" db="EMBL/GenBank/DDBJ databases">
        <authorList>
            <person name="Sun Q."/>
            <person name="Kim S."/>
        </authorList>
    </citation>
    <scope>NUCLEOTIDE SEQUENCE</scope>
    <source>
        <strain evidence="3">KCTC 42097</strain>
    </source>
</reference>
<evidence type="ECO:0000256" key="1">
    <source>
        <dbReference type="SAM" id="SignalP"/>
    </source>
</evidence>
<dbReference type="SUPFAM" id="SSF53955">
    <property type="entry name" value="Lysozyme-like"/>
    <property type="match status" value="1"/>
</dbReference>
<dbReference type="InterPro" id="IPR023346">
    <property type="entry name" value="Lysozyme-like_dom_sf"/>
</dbReference>
<evidence type="ECO:0000313" key="4">
    <source>
        <dbReference type="Proteomes" id="UP000641137"/>
    </source>
</evidence>
<dbReference type="Proteomes" id="UP000641137">
    <property type="component" value="Unassembled WGS sequence"/>
</dbReference>
<feature type="signal peptide" evidence="1">
    <location>
        <begin position="1"/>
        <end position="21"/>
    </location>
</feature>
<reference evidence="3" key="1">
    <citation type="journal article" date="2014" name="Int. J. Syst. Evol. Microbiol.">
        <title>Complete genome sequence of Corynebacterium casei LMG S-19264T (=DSM 44701T), isolated from a smear-ripened cheese.</title>
        <authorList>
            <consortium name="US DOE Joint Genome Institute (JGI-PGF)"/>
            <person name="Walter F."/>
            <person name="Albersmeier A."/>
            <person name="Kalinowski J."/>
            <person name="Ruckert C."/>
        </authorList>
    </citation>
    <scope>NUCLEOTIDE SEQUENCE</scope>
    <source>
        <strain evidence="3">KCTC 42097</strain>
    </source>
</reference>
<dbReference type="EMBL" id="BMZO01000014">
    <property type="protein sequence ID" value="GHC81254.1"/>
    <property type="molecule type" value="Genomic_DNA"/>
</dbReference>
<dbReference type="Gene3D" id="1.10.530.10">
    <property type="match status" value="1"/>
</dbReference>
<dbReference type="AlphaFoldDB" id="A0A8J3DK94"/>
<name>A0A8J3DK94_9HYPH</name>
<dbReference type="Pfam" id="PF19489">
    <property type="entry name" value="SLT_4"/>
    <property type="match status" value="1"/>
</dbReference>
<protein>
    <submittedName>
        <fullName evidence="3">Membrane protein</fullName>
    </submittedName>
</protein>
<keyword evidence="1" id="KW-0732">Signal</keyword>
<keyword evidence="4" id="KW-1185">Reference proteome</keyword>
<dbReference type="PROSITE" id="PS51257">
    <property type="entry name" value="PROKAR_LIPOPROTEIN"/>
    <property type="match status" value="1"/>
</dbReference>